<reference evidence="2 3" key="1">
    <citation type="submission" date="2017-03" db="EMBL/GenBank/DDBJ databases">
        <title>An alternative strategy for trypanosome survival in the mammalian bloodstream revealed through genome and transcriptome analysis of the ubiquitous bovine parasite Trypanosoma (Megatrypanum) theileri.</title>
        <authorList>
            <person name="Kelly S."/>
            <person name="Ivens A."/>
            <person name="Mott A."/>
            <person name="O'Neill E."/>
            <person name="Emms D."/>
            <person name="Macleod O."/>
            <person name="Voorheis P."/>
            <person name="Matthews J."/>
            <person name="Matthews K."/>
            <person name="Carrington M."/>
        </authorList>
    </citation>
    <scope>NUCLEOTIDE SEQUENCE [LARGE SCALE GENOMIC DNA]</scope>
    <source>
        <strain evidence="2">Edinburgh</strain>
    </source>
</reference>
<organism evidence="2 3">
    <name type="scientific">Trypanosoma theileri</name>
    <dbReference type="NCBI Taxonomy" id="67003"/>
    <lineage>
        <taxon>Eukaryota</taxon>
        <taxon>Discoba</taxon>
        <taxon>Euglenozoa</taxon>
        <taxon>Kinetoplastea</taxon>
        <taxon>Metakinetoplastina</taxon>
        <taxon>Trypanosomatida</taxon>
        <taxon>Trypanosomatidae</taxon>
        <taxon>Trypanosoma</taxon>
    </lineage>
</organism>
<dbReference type="AlphaFoldDB" id="A0A1X0P7R4"/>
<dbReference type="OrthoDB" id="245951at2759"/>
<dbReference type="EMBL" id="NBCO01000002">
    <property type="protein sequence ID" value="ORC92987.1"/>
    <property type="molecule type" value="Genomic_DNA"/>
</dbReference>
<gene>
    <name evidence="2" type="ORF">TM35_000023130</name>
</gene>
<dbReference type="SUPFAM" id="SSF82199">
    <property type="entry name" value="SET domain"/>
    <property type="match status" value="1"/>
</dbReference>
<dbReference type="Gene3D" id="2.170.270.10">
    <property type="entry name" value="SET domain"/>
    <property type="match status" value="1"/>
</dbReference>
<feature type="compositionally biased region" description="Polar residues" evidence="1">
    <location>
        <begin position="1"/>
        <end position="17"/>
    </location>
</feature>
<protein>
    <recommendedName>
        <fullName evidence="4">SET domain-containing protein</fullName>
    </recommendedName>
</protein>
<evidence type="ECO:0000256" key="1">
    <source>
        <dbReference type="SAM" id="MobiDB-lite"/>
    </source>
</evidence>
<evidence type="ECO:0008006" key="4">
    <source>
        <dbReference type="Google" id="ProtNLM"/>
    </source>
</evidence>
<feature type="region of interest" description="Disordered" evidence="1">
    <location>
        <begin position="55"/>
        <end position="74"/>
    </location>
</feature>
<sequence length="756" mass="86348">MPSSVISQDDSYQTSSYADPIPQSVRLDSEEAFALQLWISRIRYSDESNNLPPLYIPTESSSSSSSLKEKTTQLTLKEEKVKEIVPFGPALPPGWYMDVNDPVLLTYDPYFGTHTAGTNVMAAPIFTAKEGRYYANDALPLCRVGAHSLKSHPPEGLFMKSAESGPVNWMHPHSFVAQRSIHAGEVIAMDVSELSIVEDSLVWRFLPPPSFTYRMQMKKYDNKTNNTNNKNIYIGKSETHTVLSSSKLANIARQIVLRANSLQNGKVRLIETGYAQFISSFIISYGDLELLPVNSDINEHLLHLGLCDKSPFTVRSKTLRRSQIAEKFIEKWCTSLEDMIFLNKELRETSLLLLQCIPPVLLDCMQKDATAVGGCLFLNNRNDTLVMLHCGFFRRMGLHQPDRLARLLWTFSRYAIPIQVPDLPMRSGCFPFLRLIPHECRPNSFIMFLDSPASHCYGKEGFFNYNTVSTRYDNDNNNNNENNNDNNNNKKKKELLPWGSPCSDRIFLPSVAVLVACRDITKGECIYRSFFGSSYMTQPQRLQFLKYFFCGIPNIDKHIHTGCSCRWCVKELDYARAFRCPKCPRDCGVICPPGDCSRLDEWICLQCGYHPNMNEIHLCLDEEQELSTVKADKTSGLVRLLQANYVHYSHALVFRKIDTWCQKAWQEHDASMCLEYLDIMHKSVHRVLNPCDPQLAQVHEFTAQVNHAVGSAHTARYEYFLALQIRLRAGMRYAHWTRKTWFMAAEKSLAEFLDSV</sequence>
<dbReference type="Proteomes" id="UP000192257">
    <property type="component" value="Unassembled WGS sequence"/>
</dbReference>
<proteinExistence type="predicted"/>
<comment type="caution">
    <text evidence="2">The sequence shown here is derived from an EMBL/GenBank/DDBJ whole genome shotgun (WGS) entry which is preliminary data.</text>
</comment>
<dbReference type="GeneID" id="39981411"/>
<accession>A0A1X0P7R4</accession>
<keyword evidence="3" id="KW-1185">Reference proteome</keyword>
<evidence type="ECO:0000313" key="3">
    <source>
        <dbReference type="Proteomes" id="UP000192257"/>
    </source>
</evidence>
<name>A0A1X0P7R4_9TRYP</name>
<dbReference type="InterPro" id="IPR046341">
    <property type="entry name" value="SET_dom_sf"/>
</dbReference>
<evidence type="ECO:0000313" key="2">
    <source>
        <dbReference type="EMBL" id="ORC92987.1"/>
    </source>
</evidence>
<feature type="region of interest" description="Disordered" evidence="1">
    <location>
        <begin position="1"/>
        <end position="21"/>
    </location>
</feature>
<dbReference type="RefSeq" id="XP_028887053.1">
    <property type="nucleotide sequence ID" value="XM_029021631.1"/>
</dbReference>
<dbReference type="VEuPathDB" id="TriTrypDB:TM35_000023130"/>